<dbReference type="EMBL" id="JAYKXP010000023">
    <property type="protein sequence ID" value="KAK7045826.1"/>
    <property type="molecule type" value="Genomic_DNA"/>
</dbReference>
<dbReference type="PANTHER" id="PTHR33478">
    <property type="entry name" value="EXTRACELLULAR METALLOPROTEINASE MEP"/>
    <property type="match status" value="1"/>
</dbReference>
<evidence type="ECO:0000256" key="9">
    <source>
        <dbReference type="ARBA" id="ARBA00023145"/>
    </source>
</evidence>
<dbReference type="GO" id="GO:0008270">
    <property type="term" value="F:zinc ion binding"/>
    <property type="evidence" value="ECO:0007669"/>
    <property type="project" value="InterPro"/>
</dbReference>
<comment type="similarity">
    <text evidence="2 12">Belongs to the peptidase M36 family.</text>
</comment>
<dbReference type="GO" id="GO:0005615">
    <property type="term" value="C:extracellular space"/>
    <property type="evidence" value="ECO:0007669"/>
    <property type="project" value="InterPro"/>
</dbReference>
<dbReference type="Gene3D" id="1.10.390.10">
    <property type="entry name" value="Neutral Protease Domain 2"/>
    <property type="match status" value="1"/>
</dbReference>
<keyword evidence="5 11" id="KW-0479">Metal-binding</keyword>
<dbReference type="Proteomes" id="UP001383192">
    <property type="component" value="Unassembled WGS sequence"/>
</dbReference>
<comment type="cofactor">
    <cofactor evidence="11">
        <name>Zn(2+)</name>
        <dbReference type="ChEBI" id="CHEBI:29105"/>
    </cofactor>
    <text evidence="11">Binds 1 zinc ion per subunit.</text>
</comment>
<feature type="binding site" evidence="11">
    <location>
        <position position="438"/>
    </location>
    <ligand>
        <name>Zn(2+)</name>
        <dbReference type="ChEBI" id="CHEBI:29105"/>
        <note>catalytic</note>
    </ligand>
</feature>
<dbReference type="PANTHER" id="PTHR33478:SF1">
    <property type="entry name" value="EXTRACELLULAR METALLOPROTEINASE MEP"/>
    <property type="match status" value="1"/>
</dbReference>
<dbReference type="GO" id="GO:0004222">
    <property type="term" value="F:metalloendopeptidase activity"/>
    <property type="evidence" value="ECO:0007669"/>
    <property type="project" value="InterPro"/>
</dbReference>
<dbReference type="GO" id="GO:0006508">
    <property type="term" value="P:proteolysis"/>
    <property type="evidence" value="ECO:0007669"/>
    <property type="project" value="UniProtKB-KW"/>
</dbReference>
<feature type="binding site" evidence="11">
    <location>
        <position position="413"/>
    </location>
    <ligand>
        <name>Zn(2+)</name>
        <dbReference type="ChEBI" id="CHEBI:29105"/>
        <note>catalytic</note>
    </ligand>
</feature>
<keyword evidence="7 11" id="KW-0862">Zinc</keyword>
<dbReference type="Pfam" id="PF02128">
    <property type="entry name" value="Peptidase_M36"/>
    <property type="match status" value="1"/>
</dbReference>
<dbReference type="EC" id="3.4.24.-" evidence="12"/>
<comment type="subcellular location">
    <subcellularLocation>
        <location evidence="1 12">Secreted</location>
    </subcellularLocation>
</comment>
<proteinExistence type="inferred from homology"/>
<feature type="binding site" evidence="11">
    <location>
        <position position="409"/>
    </location>
    <ligand>
        <name>Zn(2+)</name>
        <dbReference type="ChEBI" id="CHEBI:29105"/>
        <note>catalytic</note>
    </ligand>
</feature>
<accession>A0AAW0D0C9</accession>
<protein>
    <recommendedName>
        <fullName evidence="12">Extracellular metalloproteinase</fullName>
        <ecNumber evidence="12">3.4.24.-</ecNumber>
    </recommendedName>
    <alternativeName>
        <fullName evidence="12">Fungalysin</fullName>
    </alternativeName>
</protein>
<keyword evidence="3 12" id="KW-0964">Secreted</keyword>
<comment type="caution">
    <text evidence="13">The sequence shown here is derived from an EMBL/GenBank/DDBJ whole genome shotgun (WGS) entry which is preliminary data.</text>
</comment>
<sequence length="603" mass="65372">MSFRNLFASVLLAVLCTSINAAPAPSWLKHSTHGKRVIANGHTLQYYQPEAQFTTYGAGKPMANAKPFDEKEGLTSNTLTWIQNNMKLDDTSLVWQSGWSMKNMSCGYVNQAHDGIPFANAVANVMFKDNNAVSFGNSFIDKSKATIAPSKPAIDVKDAVAKAQSVLGGSNSGLKESTLKYWARPDGSAALVHAVQVQNRQTGTFFEAYVDAHNGEVISAADFVAHATFRALPIQKSNIDDGLEVIVDPENLQSSPNGWNSFLGENTTDTSGNNVVALALNTTEMFLEGTIGSNGSLTFDFTFDGSKDPTDKTNIDASRANAFYIANAFHDFTYLYGFTEKAFNFQADNFEKGGVGSDPVLMSVQDISGFNNANFLTLPDGQPGECRMFIFNEVSPREDGAMENAIPVHELAHGLSNRLTGGGTATCLQTLESKGLGEGWSDTVADWTQQTSAQTKDFVIGARVEGNPAGFRTQPYSVDPTVNTLTYASVGFLIEQHNIGEVWANMLHNVYAALVDEHGFSDKAMTDPNGSEGNVVFLHLLIDGLSLNPCNPTFQDARDAIIQADQNRYNGQNECLLWKAFASRGLGVNARRFQDDDTVPNNC</sequence>
<evidence type="ECO:0000256" key="2">
    <source>
        <dbReference type="ARBA" id="ARBA00006006"/>
    </source>
</evidence>
<feature type="binding site" evidence="11">
    <location>
        <position position="226"/>
    </location>
    <ligand>
        <name>Zn(2+)</name>
        <dbReference type="ChEBI" id="CHEBI:29105"/>
        <note>catalytic</note>
    </ligand>
</feature>
<keyword evidence="6 12" id="KW-0378">Hydrolase</keyword>
<reference evidence="13 14" key="1">
    <citation type="submission" date="2024-01" db="EMBL/GenBank/DDBJ databases">
        <title>A draft genome for a cacao thread blight-causing isolate of Paramarasmius palmivorus.</title>
        <authorList>
            <person name="Baruah I.K."/>
            <person name="Bukari Y."/>
            <person name="Amoako-Attah I."/>
            <person name="Meinhardt L.W."/>
            <person name="Bailey B.A."/>
            <person name="Cohen S.P."/>
        </authorList>
    </citation>
    <scope>NUCLEOTIDE SEQUENCE [LARGE SCALE GENOMIC DNA]</scope>
    <source>
        <strain evidence="13 14">GH-12</strain>
    </source>
</reference>
<feature type="signal peptide" evidence="12">
    <location>
        <begin position="1"/>
        <end position="21"/>
    </location>
</feature>
<evidence type="ECO:0000256" key="6">
    <source>
        <dbReference type="ARBA" id="ARBA00022801"/>
    </source>
</evidence>
<dbReference type="Gene3D" id="3.10.170.10">
    <property type="match status" value="1"/>
</dbReference>
<dbReference type="InterPro" id="IPR027268">
    <property type="entry name" value="Peptidase_M4/M1_CTD_sf"/>
</dbReference>
<evidence type="ECO:0000256" key="3">
    <source>
        <dbReference type="ARBA" id="ARBA00022525"/>
    </source>
</evidence>
<keyword evidence="8 12" id="KW-0482">Metalloprotease</keyword>
<evidence type="ECO:0000256" key="1">
    <source>
        <dbReference type="ARBA" id="ARBA00004613"/>
    </source>
</evidence>
<keyword evidence="4 12" id="KW-0645">Protease</keyword>
<keyword evidence="14" id="KW-1185">Reference proteome</keyword>
<dbReference type="InterPro" id="IPR001842">
    <property type="entry name" value="Peptidase_M36"/>
</dbReference>
<evidence type="ECO:0000256" key="4">
    <source>
        <dbReference type="ARBA" id="ARBA00022670"/>
    </source>
</evidence>
<gene>
    <name evidence="13" type="ORF">VNI00_007237</name>
</gene>
<evidence type="ECO:0000256" key="11">
    <source>
        <dbReference type="PIRSR" id="PIRSR601842-2"/>
    </source>
</evidence>
<evidence type="ECO:0000313" key="13">
    <source>
        <dbReference type="EMBL" id="KAK7045826.1"/>
    </source>
</evidence>
<dbReference type="PRINTS" id="PR00999">
    <property type="entry name" value="FUNGALYSIN"/>
</dbReference>
<evidence type="ECO:0000256" key="5">
    <source>
        <dbReference type="ARBA" id="ARBA00022723"/>
    </source>
</evidence>
<dbReference type="CDD" id="cd09596">
    <property type="entry name" value="M36"/>
    <property type="match status" value="1"/>
</dbReference>
<dbReference type="InterPro" id="IPR050371">
    <property type="entry name" value="Fungal_virulence_M36"/>
</dbReference>
<name>A0AAW0D0C9_9AGAR</name>
<evidence type="ECO:0000256" key="10">
    <source>
        <dbReference type="PIRSR" id="PIRSR601842-1"/>
    </source>
</evidence>
<evidence type="ECO:0000256" key="8">
    <source>
        <dbReference type="ARBA" id="ARBA00023049"/>
    </source>
</evidence>
<dbReference type="AlphaFoldDB" id="A0AAW0D0C9"/>
<feature type="chain" id="PRO_5043113034" description="Extracellular metalloproteinase" evidence="12">
    <location>
        <begin position="22"/>
        <end position="603"/>
    </location>
</feature>
<evidence type="ECO:0000256" key="7">
    <source>
        <dbReference type="ARBA" id="ARBA00022833"/>
    </source>
</evidence>
<keyword evidence="9 12" id="KW-0865">Zymogen</keyword>
<evidence type="ECO:0000313" key="14">
    <source>
        <dbReference type="Proteomes" id="UP001383192"/>
    </source>
</evidence>
<feature type="active site" evidence="10">
    <location>
        <position position="410"/>
    </location>
</feature>
<dbReference type="SUPFAM" id="SSF55486">
    <property type="entry name" value="Metalloproteases ('zincins'), catalytic domain"/>
    <property type="match status" value="1"/>
</dbReference>
<organism evidence="13 14">
    <name type="scientific">Paramarasmius palmivorus</name>
    <dbReference type="NCBI Taxonomy" id="297713"/>
    <lineage>
        <taxon>Eukaryota</taxon>
        <taxon>Fungi</taxon>
        <taxon>Dikarya</taxon>
        <taxon>Basidiomycota</taxon>
        <taxon>Agaricomycotina</taxon>
        <taxon>Agaricomycetes</taxon>
        <taxon>Agaricomycetidae</taxon>
        <taxon>Agaricales</taxon>
        <taxon>Marasmiineae</taxon>
        <taxon>Marasmiaceae</taxon>
        <taxon>Paramarasmius</taxon>
    </lineage>
</organism>
<keyword evidence="12" id="KW-0732">Signal</keyword>
<evidence type="ECO:0000256" key="12">
    <source>
        <dbReference type="RuleBase" id="RU364017"/>
    </source>
</evidence>